<reference evidence="1" key="1">
    <citation type="submission" date="2021-03" db="EMBL/GenBank/DDBJ databases">
        <authorList>
            <consortium name="Genoscope - CEA"/>
            <person name="William W."/>
        </authorList>
    </citation>
    <scope>NUCLEOTIDE SEQUENCE</scope>
    <source>
        <strain evidence="1">Doubled-haploid Pahang</strain>
    </source>
</reference>
<protein>
    <submittedName>
        <fullName evidence="1">(wild Malaysian banana) hypothetical protein</fullName>
    </submittedName>
</protein>
<evidence type="ECO:0000313" key="3">
    <source>
        <dbReference type="Proteomes" id="UP000012960"/>
    </source>
</evidence>
<keyword evidence="3" id="KW-1185">Reference proteome</keyword>
<dbReference type="Proteomes" id="UP000012960">
    <property type="component" value="Unplaced"/>
</dbReference>
<dbReference type="InParanoid" id="A0A804K377"/>
<reference evidence="2" key="2">
    <citation type="submission" date="2021-05" db="UniProtKB">
        <authorList>
            <consortium name="EnsemblPlants"/>
        </authorList>
    </citation>
    <scope>IDENTIFICATION</scope>
    <source>
        <strain evidence="2">subsp. malaccensis</strain>
    </source>
</reference>
<evidence type="ECO:0000313" key="1">
    <source>
        <dbReference type="EMBL" id="CAG1830657.1"/>
    </source>
</evidence>
<dbReference type="EnsemblPlants" id="Ma08_t05460.1">
    <property type="protein sequence ID" value="Ma08_p05460.1"/>
    <property type="gene ID" value="Ma08_g05460"/>
</dbReference>
<sequence>MSRICNFSADFIHIHSSDGFKGVQPFFYNCDSQCKQHGKASRVFAPFWCYL</sequence>
<proteinExistence type="predicted"/>
<dbReference type="Gramene" id="Ma08_t05460.1">
    <property type="protein sequence ID" value="Ma08_p05460.1"/>
    <property type="gene ID" value="Ma08_g05460"/>
</dbReference>
<accession>A0A804K377</accession>
<dbReference type="AlphaFoldDB" id="A0A804K377"/>
<dbReference type="EMBL" id="HG996472">
    <property type="protein sequence ID" value="CAG1830657.1"/>
    <property type="molecule type" value="Genomic_DNA"/>
</dbReference>
<gene>
    <name evidence="1" type="ORF">GSMUA_339110.1</name>
</gene>
<name>A0A804K377_MUSAM</name>
<organism evidence="2 3">
    <name type="scientific">Musa acuminata subsp. malaccensis</name>
    <name type="common">Wild banana</name>
    <name type="synonym">Musa malaccensis</name>
    <dbReference type="NCBI Taxonomy" id="214687"/>
    <lineage>
        <taxon>Eukaryota</taxon>
        <taxon>Viridiplantae</taxon>
        <taxon>Streptophyta</taxon>
        <taxon>Embryophyta</taxon>
        <taxon>Tracheophyta</taxon>
        <taxon>Spermatophyta</taxon>
        <taxon>Magnoliopsida</taxon>
        <taxon>Liliopsida</taxon>
        <taxon>Zingiberales</taxon>
        <taxon>Musaceae</taxon>
        <taxon>Musa</taxon>
    </lineage>
</organism>
<evidence type="ECO:0000313" key="2">
    <source>
        <dbReference type="EnsemblPlants" id="Ma08_p05460.1"/>
    </source>
</evidence>